<feature type="compositionally biased region" description="Polar residues" evidence="1">
    <location>
        <begin position="83"/>
        <end position="94"/>
    </location>
</feature>
<sequence>MESRFSIFRVEGFLTEWLSRICSREHPFCLWLDLKKTDLLQASHFIPYQKALLSAQLLLDLGSPDSVHKEGFPLPKGPERKVAQQSPPYQKQTSTNFSVGRRLKEEIPGYAFCLCSLSGILLLSLAFSGAPYWR</sequence>
<keyword evidence="2" id="KW-0472">Membrane</keyword>
<keyword evidence="4" id="KW-1185">Reference proteome</keyword>
<evidence type="ECO:0000256" key="2">
    <source>
        <dbReference type="SAM" id="Phobius"/>
    </source>
</evidence>
<organism evidence="3 4">
    <name type="scientific">Rufibacter glacialis</name>
    <dbReference type="NCBI Taxonomy" id="1259555"/>
    <lineage>
        <taxon>Bacteria</taxon>
        <taxon>Pseudomonadati</taxon>
        <taxon>Bacteroidota</taxon>
        <taxon>Cytophagia</taxon>
        <taxon>Cytophagales</taxon>
        <taxon>Hymenobacteraceae</taxon>
        <taxon>Rufibacter</taxon>
    </lineage>
</organism>
<protein>
    <submittedName>
        <fullName evidence="3">Uncharacterized protein</fullName>
    </submittedName>
</protein>
<name>A0ABV4RIY7_9BACT</name>
<comment type="caution">
    <text evidence="3">The sequence shown here is derived from an EMBL/GenBank/DDBJ whole genome shotgun (WGS) entry which is preliminary data.</text>
</comment>
<feature type="transmembrane region" description="Helical" evidence="2">
    <location>
        <begin position="110"/>
        <end position="133"/>
    </location>
</feature>
<keyword evidence="2" id="KW-0812">Transmembrane</keyword>
<proteinExistence type="predicted"/>
<dbReference type="Proteomes" id="UP001570846">
    <property type="component" value="Unassembled WGS sequence"/>
</dbReference>
<gene>
    <name evidence="3" type="ORF">ACD591_10280</name>
</gene>
<keyword evidence="2" id="KW-1133">Transmembrane helix</keyword>
<reference evidence="3 4" key="1">
    <citation type="submission" date="2024-08" db="EMBL/GenBank/DDBJ databases">
        <authorList>
            <person name="Wei W."/>
        </authorList>
    </citation>
    <scope>NUCLEOTIDE SEQUENCE [LARGE SCALE GENOMIC DNA]</scope>
    <source>
        <strain evidence="3 4">XU2</strain>
    </source>
</reference>
<feature type="compositionally biased region" description="Basic and acidic residues" evidence="1">
    <location>
        <begin position="69"/>
        <end position="82"/>
    </location>
</feature>
<feature type="region of interest" description="Disordered" evidence="1">
    <location>
        <begin position="69"/>
        <end position="94"/>
    </location>
</feature>
<evidence type="ECO:0000256" key="1">
    <source>
        <dbReference type="SAM" id="MobiDB-lite"/>
    </source>
</evidence>
<evidence type="ECO:0000313" key="3">
    <source>
        <dbReference type="EMBL" id="MFA1771679.1"/>
    </source>
</evidence>
<dbReference type="RefSeq" id="WP_188686944.1">
    <property type="nucleotide sequence ID" value="NZ_BMMG01000006.1"/>
</dbReference>
<accession>A0ABV4RIY7</accession>
<dbReference type="EMBL" id="JBGOGF010000005">
    <property type="protein sequence ID" value="MFA1771679.1"/>
    <property type="molecule type" value="Genomic_DNA"/>
</dbReference>
<evidence type="ECO:0000313" key="4">
    <source>
        <dbReference type="Proteomes" id="UP001570846"/>
    </source>
</evidence>